<keyword evidence="3" id="KW-1185">Reference proteome</keyword>
<dbReference type="KEGG" id="slf:JEQ17_27590"/>
<gene>
    <name evidence="2" type="ORF">JEQ17_27590</name>
</gene>
<evidence type="ECO:0000259" key="1">
    <source>
        <dbReference type="PROSITE" id="PS50943"/>
    </source>
</evidence>
<proteinExistence type="predicted"/>
<reference evidence="2 3" key="1">
    <citation type="submission" date="2020-12" db="EMBL/GenBank/DDBJ databases">
        <title>A novel species.</title>
        <authorList>
            <person name="Li K."/>
        </authorList>
    </citation>
    <scope>NUCLEOTIDE SEQUENCE [LARGE SCALE GENOMIC DNA]</scope>
    <source>
        <strain evidence="2 3">ZYC-3</strain>
    </source>
</reference>
<evidence type="ECO:0000313" key="3">
    <source>
        <dbReference type="Proteomes" id="UP000595636"/>
    </source>
</evidence>
<dbReference type="Pfam" id="PF01381">
    <property type="entry name" value="HTH_3"/>
    <property type="match status" value="1"/>
</dbReference>
<dbReference type="GO" id="GO:0003677">
    <property type="term" value="F:DNA binding"/>
    <property type="evidence" value="ECO:0007669"/>
    <property type="project" value="InterPro"/>
</dbReference>
<dbReference type="SMART" id="SM00530">
    <property type="entry name" value="HTH_XRE"/>
    <property type="match status" value="1"/>
</dbReference>
<accession>A0A7T7KYF9</accession>
<dbReference type="RefSeq" id="WP_200397712.1">
    <property type="nucleotide sequence ID" value="NZ_CP066831.1"/>
</dbReference>
<dbReference type="CDD" id="cd00093">
    <property type="entry name" value="HTH_XRE"/>
    <property type="match status" value="1"/>
</dbReference>
<dbReference type="Gene3D" id="1.10.260.40">
    <property type="entry name" value="lambda repressor-like DNA-binding domains"/>
    <property type="match status" value="1"/>
</dbReference>
<dbReference type="PROSITE" id="PS50943">
    <property type="entry name" value="HTH_CROC1"/>
    <property type="match status" value="1"/>
</dbReference>
<evidence type="ECO:0000313" key="2">
    <source>
        <dbReference type="EMBL" id="QQM42814.1"/>
    </source>
</evidence>
<dbReference type="Proteomes" id="UP000595636">
    <property type="component" value="Chromosome"/>
</dbReference>
<name>A0A7T7KYF9_9ACTN</name>
<dbReference type="EMBL" id="CP066831">
    <property type="protein sequence ID" value="QQM42814.1"/>
    <property type="molecule type" value="Genomic_DNA"/>
</dbReference>
<dbReference type="InterPro" id="IPR001387">
    <property type="entry name" value="Cro/C1-type_HTH"/>
</dbReference>
<organism evidence="2 3">
    <name type="scientific">Streptomyces liliifuscus</name>
    <dbReference type="NCBI Taxonomy" id="2797636"/>
    <lineage>
        <taxon>Bacteria</taxon>
        <taxon>Bacillati</taxon>
        <taxon>Actinomycetota</taxon>
        <taxon>Actinomycetes</taxon>
        <taxon>Kitasatosporales</taxon>
        <taxon>Streptomycetaceae</taxon>
        <taxon>Streptomyces</taxon>
    </lineage>
</organism>
<dbReference type="InterPro" id="IPR010982">
    <property type="entry name" value="Lambda_DNA-bd_dom_sf"/>
</dbReference>
<sequence>MPHPTRLDTGGIGARIEEVSALRGYSLRELARRAHVSPSMLSRIINGHRQASPAIVSAVARALSVSISVLHGQPYIHQLQADQLDRLITPISVALDDWDIPLGQGDPPPRPLATLEATVTALNGQRARAEYIEIAHEIPSLLAEVNAHVLTQSPGYALERAAWLQAELCRTVYVVGRQIGFLDLARLALARMAVAAPGSGDPRQVAIERWDRAQLMADAARHDRGVLLVQQALRDLDDDGEQATRAVRGALHLKAAILSSRRGDTAGADEWLGEAEEIAKRTGETRDYGLVFGPVNVVIHAMSASSDRDKHARALEKARKVQLPEDYPEARAGHYWVDRARAETWTARHEDAFASLGRARKAAPQQTRYHPGVHETVATLLRARAKASGDLLEFANWCGV</sequence>
<dbReference type="AlphaFoldDB" id="A0A7T7KYF9"/>
<dbReference type="SUPFAM" id="SSF47413">
    <property type="entry name" value="lambda repressor-like DNA-binding domains"/>
    <property type="match status" value="1"/>
</dbReference>
<protein>
    <submittedName>
        <fullName evidence="2">Helix-turn-helix domain-containing protein</fullName>
    </submittedName>
</protein>
<feature type="domain" description="HTH cro/C1-type" evidence="1">
    <location>
        <begin position="23"/>
        <end position="70"/>
    </location>
</feature>